<evidence type="ECO:0000313" key="1">
    <source>
        <dbReference type="EMBL" id="ROV58329.1"/>
    </source>
</evidence>
<name>A0A3N3DVD4_9VIBR</name>
<sequence length="136" mass="14890">MINWKNGLNIISILFLLGCEPEPYVVDVGLTNGSTSGRHAVHRMTITTVSGSKVNFAMGAVSGYPGAHSSGGVMDAPAHIEGEWEEGWGWADDLISLKPHHRISASIPQDAEAKMRAMDSYYENFRRDRSSMQVIV</sequence>
<dbReference type="Proteomes" id="UP000278792">
    <property type="component" value="Unassembled WGS sequence"/>
</dbReference>
<evidence type="ECO:0000313" key="2">
    <source>
        <dbReference type="Proteomes" id="UP000278792"/>
    </source>
</evidence>
<dbReference type="AlphaFoldDB" id="A0A3N3DVD4"/>
<organism evidence="1 2">
    <name type="scientific">Vibrio ponticus</name>
    <dbReference type="NCBI Taxonomy" id="265668"/>
    <lineage>
        <taxon>Bacteria</taxon>
        <taxon>Pseudomonadati</taxon>
        <taxon>Pseudomonadota</taxon>
        <taxon>Gammaproteobacteria</taxon>
        <taxon>Vibrionales</taxon>
        <taxon>Vibrionaceae</taxon>
        <taxon>Vibrio</taxon>
    </lineage>
</organism>
<dbReference type="PROSITE" id="PS51257">
    <property type="entry name" value="PROKAR_LIPOPROTEIN"/>
    <property type="match status" value="1"/>
</dbReference>
<reference evidence="1 2" key="1">
    <citation type="submission" date="2018-11" db="EMBL/GenBank/DDBJ databases">
        <title>Vibrio ponticus strain CAIM 1751 pathogenic for the snapper Lutjanus guttatus.</title>
        <authorList>
            <person name="Soto-Rodriguez S."/>
            <person name="Lozano-Olvera R."/>
            <person name="Gomez-Gil B."/>
        </authorList>
    </citation>
    <scope>NUCLEOTIDE SEQUENCE [LARGE SCALE GENOMIC DNA]</scope>
    <source>
        <strain evidence="1 2">CAIM 1751</strain>
    </source>
</reference>
<gene>
    <name evidence="1" type="ORF">EGH82_18840</name>
</gene>
<dbReference type="EMBL" id="RKIK01000082">
    <property type="protein sequence ID" value="ROV58329.1"/>
    <property type="molecule type" value="Genomic_DNA"/>
</dbReference>
<protein>
    <submittedName>
        <fullName evidence="1">Uncharacterized protein</fullName>
    </submittedName>
</protein>
<comment type="caution">
    <text evidence="1">The sequence shown here is derived from an EMBL/GenBank/DDBJ whole genome shotgun (WGS) entry which is preliminary data.</text>
</comment>
<accession>A0A3N3DVD4</accession>
<proteinExistence type="predicted"/>
<feature type="non-terminal residue" evidence="1">
    <location>
        <position position="136"/>
    </location>
</feature>